<evidence type="ECO:0000256" key="1">
    <source>
        <dbReference type="SAM" id="Phobius"/>
    </source>
</evidence>
<keyword evidence="1" id="KW-1133">Transmembrane helix</keyword>
<evidence type="ECO:0000256" key="2">
    <source>
        <dbReference type="SAM" id="SignalP"/>
    </source>
</evidence>
<organism evidence="3 4">
    <name type="scientific">Cytophaga hutchinsonii (strain ATCC 33406 / DSM 1761 / CIP 103989 / NBRC 15051 / NCIMB 9469 / D465)</name>
    <dbReference type="NCBI Taxonomy" id="269798"/>
    <lineage>
        <taxon>Bacteria</taxon>
        <taxon>Pseudomonadati</taxon>
        <taxon>Bacteroidota</taxon>
        <taxon>Cytophagia</taxon>
        <taxon>Cytophagales</taxon>
        <taxon>Cytophagaceae</taxon>
        <taxon>Cytophaga</taxon>
    </lineage>
</organism>
<gene>
    <name evidence="3" type="ordered locus">CHU_1742</name>
</gene>
<protein>
    <recommendedName>
        <fullName evidence="5">DUF3999 domain-containing protein</fullName>
    </recommendedName>
</protein>
<accession>A0A6N4SRK7</accession>
<dbReference type="Proteomes" id="UP000001822">
    <property type="component" value="Chromosome"/>
</dbReference>
<sequence length="429" mass="50103">MRKIALTVFLIAAVSGMLLAQQNYRWKATLADSVTADGFYNIVVTPEIGAKLQDGYADIRIVDASNQEVPFIQKTEEANFSDTRFKEYPIVSNEIIDKCCTKLTIKNPAKKPINNICFVLKNSDAVKVYQILGSDDSINWFAVKQFDVFYNQYSETDTKVVSYVNFPLTDYLYYRFDLTDRGYWDETRWNFWHQDRWSYPVNVLKAGYYETYLKEGIYQSVPAPAIAQKDSAAVKTSFIKISFADNYIINRIRFHVTGPRYYKRSVTIARKETDVQRNKIYYNPIGTIELNSYSLNEFDFSFFREKEFYLIIENNDNRPLKVEQAEAWQLTRYLKTYLEKGQRYALIYSDSADTAPVYDLQYFADSIPVILPTLAVEKTDRHVPALKEIMIDNHTSWYESKLVVWLSIIGLIAILSFMSWKMLNEMKKK</sequence>
<keyword evidence="1" id="KW-0812">Transmembrane</keyword>
<evidence type="ECO:0008006" key="5">
    <source>
        <dbReference type="Google" id="ProtNLM"/>
    </source>
</evidence>
<dbReference type="RefSeq" id="WP_011585126.1">
    <property type="nucleotide sequence ID" value="NC_008255.1"/>
</dbReference>
<keyword evidence="2" id="KW-0732">Signal</keyword>
<keyword evidence="1" id="KW-0472">Membrane</keyword>
<proteinExistence type="predicted"/>
<feature type="transmembrane region" description="Helical" evidence="1">
    <location>
        <begin position="402"/>
        <end position="420"/>
    </location>
</feature>
<reference evidence="3 4" key="1">
    <citation type="journal article" date="2007" name="Appl. Environ. Microbiol.">
        <title>Genome sequence of the cellulolytic gliding bacterium Cytophaga hutchinsonii.</title>
        <authorList>
            <person name="Xie G."/>
            <person name="Bruce D.C."/>
            <person name="Challacombe J.F."/>
            <person name="Chertkov O."/>
            <person name="Detter J.C."/>
            <person name="Gilna P."/>
            <person name="Han C.S."/>
            <person name="Lucas S."/>
            <person name="Misra M."/>
            <person name="Myers G.L."/>
            <person name="Richardson P."/>
            <person name="Tapia R."/>
            <person name="Thayer N."/>
            <person name="Thompson L.S."/>
            <person name="Brettin T.S."/>
            <person name="Henrissat B."/>
            <person name="Wilson D.B."/>
            <person name="McBride M.J."/>
        </authorList>
    </citation>
    <scope>NUCLEOTIDE SEQUENCE [LARGE SCALE GENOMIC DNA]</scope>
    <source>
        <strain evidence="4">ATCC 33406 / DSM 1761 / CIP 103989 / NBRC 15051 / NCIMB 9469 / D465</strain>
    </source>
</reference>
<evidence type="ECO:0000313" key="3">
    <source>
        <dbReference type="EMBL" id="ABG59009.1"/>
    </source>
</evidence>
<evidence type="ECO:0000313" key="4">
    <source>
        <dbReference type="Proteomes" id="UP000001822"/>
    </source>
</evidence>
<name>A0A6N4SRK7_CYTH3</name>
<dbReference type="KEGG" id="chu:CHU_1742"/>
<feature type="chain" id="PRO_5026926174" description="DUF3999 domain-containing protein" evidence="2">
    <location>
        <begin position="21"/>
        <end position="429"/>
    </location>
</feature>
<keyword evidence="4" id="KW-1185">Reference proteome</keyword>
<feature type="signal peptide" evidence="2">
    <location>
        <begin position="1"/>
        <end position="20"/>
    </location>
</feature>
<dbReference type="AlphaFoldDB" id="A0A6N4SRK7"/>
<dbReference type="EMBL" id="CP000383">
    <property type="protein sequence ID" value="ABG59009.1"/>
    <property type="molecule type" value="Genomic_DNA"/>
</dbReference>